<dbReference type="EnsemblPlants" id="Pp3c26_4740V3.1">
    <property type="protein sequence ID" value="PAC:32918466.CDS.1"/>
    <property type="gene ID" value="Pp3c26_4740"/>
</dbReference>
<evidence type="ECO:0000313" key="2">
    <source>
        <dbReference type="EnsemblPlants" id="PAC:32918466.CDS.1"/>
    </source>
</evidence>
<accession>A0A2K1IBV7</accession>
<gene>
    <name evidence="1" type="ORF">PHYPA_030228</name>
</gene>
<keyword evidence="3" id="KW-1185">Reference proteome</keyword>
<dbReference type="AlphaFoldDB" id="A0A2K1IBV7"/>
<dbReference type="InParanoid" id="A0A2K1IBV7"/>
<dbReference type="EMBL" id="ABEU02000026">
    <property type="protein sequence ID" value="PNR26747.1"/>
    <property type="molecule type" value="Genomic_DNA"/>
</dbReference>
<organism evidence="1">
    <name type="scientific">Physcomitrium patens</name>
    <name type="common">Spreading-leaved earth moss</name>
    <name type="synonym">Physcomitrella patens</name>
    <dbReference type="NCBI Taxonomy" id="3218"/>
    <lineage>
        <taxon>Eukaryota</taxon>
        <taxon>Viridiplantae</taxon>
        <taxon>Streptophyta</taxon>
        <taxon>Embryophyta</taxon>
        <taxon>Bryophyta</taxon>
        <taxon>Bryophytina</taxon>
        <taxon>Bryopsida</taxon>
        <taxon>Funariidae</taxon>
        <taxon>Funariales</taxon>
        <taxon>Funariaceae</taxon>
        <taxon>Physcomitrium</taxon>
    </lineage>
</organism>
<sequence length="63" mass="7604">MMEVWMEDAKVFRKESWRAREERHRLETIHRKVHARAQTARPAVVALSLFLPPRSFLEFLTLK</sequence>
<protein>
    <submittedName>
        <fullName evidence="1 2">Uncharacterized protein</fullName>
    </submittedName>
</protein>
<reference evidence="1 3" key="2">
    <citation type="journal article" date="2018" name="Plant J.">
        <title>The Physcomitrella patens chromosome-scale assembly reveals moss genome structure and evolution.</title>
        <authorList>
            <person name="Lang D."/>
            <person name="Ullrich K.K."/>
            <person name="Murat F."/>
            <person name="Fuchs J."/>
            <person name="Jenkins J."/>
            <person name="Haas F.B."/>
            <person name="Piednoel M."/>
            <person name="Gundlach H."/>
            <person name="Van Bel M."/>
            <person name="Meyberg R."/>
            <person name="Vives C."/>
            <person name="Morata J."/>
            <person name="Symeonidi A."/>
            <person name="Hiss M."/>
            <person name="Muchero W."/>
            <person name="Kamisugi Y."/>
            <person name="Saleh O."/>
            <person name="Blanc G."/>
            <person name="Decker E.L."/>
            <person name="van Gessel N."/>
            <person name="Grimwood J."/>
            <person name="Hayes R.D."/>
            <person name="Graham S.W."/>
            <person name="Gunter L.E."/>
            <person name="McDaniel S.F."/>
            <person name="Hoernstein S.N.W."/>
            <person name="Larsson A."/>
            <person name="Li F.W."/>
            <person name="Perroud P.F."/>
            <person name="Phillips J."/>
            <person name="Ranjan P."/>
            <person name="Rokshar D.S."/>
            <person name="Rothfels C.J."/>
            <person name="Schneider L."/>
            <person name="Shu S."/>
            <person name="Stevenson D.W."/>
            <person name="Thummler F."/>
            <person name="Tillich M."/>
            <person name="Villarreal Aguilar J.C."/>
            <person name="Widiez T."/>
            <person name="Wong G.K."/>
            <person name="Wymore A."/>
            <person name="Zhang Y."/>
            <person name="Zimmer A.D."/>
            <person name="Quatrano R.S."/>
            <person name="Mayer K.F.X."/>
            <person name="Goodstein D."/>
            <person name="Casacuberta J.M."/>
            <person name="Vandepoele K."/>
            <person name="Reski R."/>
            <person name="Cuming A.C."/>
            <person name="Tuskan G.A."/>
            <person name="Maumus F."/>
            <person name="Salse J."/>
            <person name="Schmutz J."/>
            <person name="Rensing S.A."/>
        </authorList>
    </citation>
    <scope>NUCLEOTIDE SEQUENCE [LARGE SCALE GENOMIC DNA]</scope>
    <source>
        <strain evidence="2 3">cv. Gransden 2004</strain>
    </source>
</reference>
<dbReference type="Proteomes" id="UP000006727">
    <property type="component" value="Chromosome 26"/>
</dbReference>
<dbReference type="Gramene" id="Pp3c26_4740V3.1">
    <property type="protein sequence ID" value="PAC:32918466.CDS.1"/>
    <property type="gene ID" value="Pp3c26_4740"/>
</dbReference>
<reference evidence="2" key="3">
    <citation type="submission" date="2020-12" db="UniProtKB">
        <authorList>
            <consortium name="EnsemblPlants"/>
        </authorList>
    </citation>
    <scope>IDENTIFICATION</scope>
</reference>
<proteinExistence type="predicted"/>
<dbReference type="PaxDb" id="3218-PP1S159_65V6.1"/>
<reference evidence="1 3" key="1">
    <citation type="journal article" date="2008" name="Science">
        <title>The Physcomitrella genome reveals evolutionary insights into the conquest of land by plants.</title>
        <authorList>
            <person name="Rensing S."/>
            <person name="Lang D."/>
            <person name="Zimmer A."/>
            <person name="Terry A."/>
            <person name="Salamov A."/>
            <person name="Shapiro H."/>
            <person name="Nishiyama T."/>
            <person name="Perroud P.-F."/>
            <person name="Lindquist E."/>
            <person name="Kamisugi Y."/>
            <person name="Tanahashi T."/>
            <person name="Sakakibara K."/>
            <person name="Fujita T."/>
            <person name="Oishi K."/>
            <person name="Shin-I T."/>
            <person name="Kuroki Y."/>
            <person name="Toyoda A."/>
            <person name="Suzuki Y."/>
            <person name="Hashimoto A."/>
            <person name="Yamaguchi K."/>
            <person name="Sugano A."/>
            <person name="Kohara Y."/>
            <person name="Fujiyama A."/>
            <person name="Anterola A."/>
            <person name="Aoki S."/>
            <person name="Ashton N."/>
            <person name="Barbazuk W.B."/>
            <person name="Barker E."/>
            <person name="Bennetzen J."/>
            <person name="Bezanilla M."/>
            <person name="Blankenship R."/>
            <person name="Cho S.H."/>
            <person name="Dutcher S."/>
            <person name="Estelle M."/>
            <person name="Fawcett J.A."/>
            <person name="Gundlach H."/>
            <person name="Hanada K."/>
            <person name="Heyl A."/>
            <person name="Hicks K.A."/>
            <person name="Hugh J."/>
            <person name="Lohr M."/>
            <person name="Mayer K."/>
            <person name="Melkozernov A."/>
            <person name="Murata T."/>
            <person name="Nelson D."/>
            <person name="Pils B."/>
            <person name="Prigge M."/>
            <person name="Reiss B."/>
            <person name="Renner T."/>
            <person name="Rombauts S."/>
            <person name="Rushton P."/>
            <person name="Sanderfoot A."/>
            <person name="Schween G."/>
            <person name="Shiu S.-H."/>
            <person name="Stueber K."/>
            <person name="Theodoulou F.L."/>
            <person name="Tu H."/>
            <person name="Van de Peer Y."/>
            <person name="Verrier P.J."/>
            <person name="Waters E."/>
            <person name="Wood A."/>
            <person name="Yang L."/>
            <person name="Cove D."/>
            <person name="Cuming A."/>
            <person name="Hasebe M."/>
            <person name="Lucas S."/>
            <person name="Mishler D.B."/>
            <person name="Reski R."/>
            <person name="Grigoriev I."/>
            <person name="Quatrano R.S."/>
            <person name="Boore J.L."/>
        </authorList>
    </citation>
    <scope>NUCLEOTIDE SEQUENCE [LARGE SCALE GENOMIC DNA]</scope>
    <source>
        <strain evidence="2 3">cv. Gransden 2004</strain>
    </source>
</reference>
<name>A0A2K1IBV7_PHYPA</name>
<evidence type="ECO:0000313" key="1">
    <source>
        <dbReference type="EMBL" id="PNR26747.1"/>
    </source>
</evidence>
<evidence type="ECO:0000313" key="3">
    <source>
        <dbReference type="Proteomes" id="UP000006727"/>
    </source>
</evidence>